<proteinExistence type="predicted"/>
<organism evidence="2">
    <name type="scientific">gut metagenome</name>
    <dbReference type="NCBI Taxonomy" id="749906"/>
    <lineage>
        <taxon>unclassified sequences</taxon>
        <taxon>metagenomes</taxon>
        <taxon>organismal metagenomes</taxon>
    </lineage>
</organism>
<dbReference type="AlphaFoldDB" id="J9D0L9"/>
<comment type="caution">
    <text evidence="2">The sequence shown here is derived from an EMBL/GenBank/DDBJ whole genome shotgun (WGS) entry which is preliminary data.</text>
</comment>
<protein>
    <submittedName>
        <fullName evidence="2">Uncharacterized protein</fullName>
    </submittedName>
</protein>
<keyword evidence="1" id="KW-0812">Transmembrane</keyword>
<gene>
    <name evidence="2" type="ORF">EVA_05794</name>
</gene>
<evidence type="ECO:0000256" key="1">
    <source>
        <dbReference type="SAM" id="Phobius"/>
    </source>
</evidence>
<keyword evidence="1" id="KW-1133">Transmembrane helix</keyword>
<feature type="transmembrane region" description="Helical" evidence="1">
    <location>
        <begin position="31"/>
        <end position="49"/>
    </location>
</feature>
<name>J9D0L9_9ZZZZ</name>
<accession>J9D0L9</accession>
<sequence length="50" mass="5645">MVTIGLGKWMNDTLMEWRMNPVIVNRLGKNLMVVLMIVVAAGVNSIICWL</sequence>
<keyword evidence="1" id="KW-0472">Membrane</keyword>
<reference evidence="2" key="1">
    <citation type="journal article" date="2012" name="PLoS ONE">
        <title>Gene sets for utilization of primary and secondary nutrition supplies in the distal gut of endangered iberian lynx.</title>
        <authorList>
            <person name="Alcaide M."/>
            <person name="Messina E."/>
            <person name="Richter M."/>
            <person name="Bargiela R."/>
            <person name="Peplies J."/>
            <person name="Huws S.A."/>
            <person name="Newbold C.J."/>
            <person name="Golyshin P.N."/>
            <person name="Simon M.A."/>
            <person name="Lopez G."/>
            <person name="Yakimov M.M."/>
            <person name="Ferrer M."/>
        </authorList>
    </citation>
    <scope>NUCLEOTIDE SEQUENCE</scope>
</reference>
<dbReference type="EMBL" id="AMCI01001261">
    <property type="protein sequence ID" value="EJX06096.1"/>
    <property type="molecule type" value="Genomic_DNA"/>
</dbReference>
<evidence type="ECO:0000313" key="2">
    <source>
        <dbReference type="EMBL" id="EJX06096.1"/>
    </source>
</evidence>